<keyword evidence="1" id="KW-0433">Leucine-rich repeat</keyword>
<evidence type="ECO:0000256" key="1">
    <source>
        <dbReference type="ARBA" id="ARBA00022614"/>
    </source>
</evidence>
<keyword evidence="4" id="KW-0611">Plant defense</keyword>
<dbReference type="EnsemblPlants" id="QL05p088367:mrna">
    <property type="protein sequence ID" value="QL05p088367:mrna"/>
    <property type="gene ID" value="QL05p088367"/>
</dbReference>
<reference evidence="11 12" key="1">
    <citation type="journal article" date="2016" name="G3 (Bethesda)">
        <title>First Draft Assembly and Annotation of the Genome of a California Endemic Oak Quercus lobata Nee (Fagaceae).</title>
        <authorList>
            <person name="Sork V.L."/>
            <person name="Fitz-Gibbon S.T."/>
            <person name="Puiu D."/>
            <person name="Crepeau M."/>
            <person name="Gugger P.F."/>
            <person name="Sherman R."/>
            <person name="Stevens K."/>
            <person name="Langley C.H."/>
            <person name="Pellegrini M."/>
            <person name="Salzberg S.L."/>
        </authorList>
    </citation>
    <scope>NUCLEOTIDE SEQUENCE [LARGE SCALE GENOMIC DNA]</scope>
    <source>
        <strain evidence="11 12">cv. SW786</strain>
    </source>
</reference>
<feature type="domain" description="Disease resistance N-terminal" evidence="8">
    <location>
        <begin position="21"/>
        <end position="95"/>
    </location>
</feature>
<dbReference type="Gene3D" id="3.40.50.300">
    <property type="entry name" value="P-loop containing nucleotide triphosphate hydrolases"/>
    <property type="match status" value="1"/>
</dbReference>
<dbReference type="InterPro" id="IPR058922">
    <property type="entry name" value="WHD_DRP"/>
</dbReference>
<dbReference type="FunFam" id="3.40.50.300:FF:001091">
    <property type="entry name" value="Probable disease resistance protein At1g61300"/>
    <property type="match status" value="1"/>
</dbReference>
<dbReference type="FunFam" id="1.10.10.10:FF:000322">
    <property type="entry name" value="Probable disease resistance protein At1g63360"/>
    <property type="match status" value="1"/>
</dbReference>
<evidence type="ECO:0000256" key="5">
    <source>
        <dbReference type="ARBA" id="ARBA00022840"/>
    </source>
</evidence>
<evidence type="ECO:0000256" key="3">
    <source>
        <dbReference type="ARBA" id="ARBA00022741"/>
    </source>
</evidence>
<dbReference type="Gene3D" id="1.10.10.10">
    <property type="entry name" value="Winged helix-like DNA-binding domain superfamily/Winged helix DNA-binding domain"/>
    <property type="match status" value="1"/>
</dbReference>
<keyword evidence="3" id="KW-0547">Nucleotide-binding</keyword>
<feature type="domain" description="Disease resistance protein winged helix" evidence="9">
    <location>
        <begin position="442"/>
        <end position="514"/>
    </location>
</feature>
<name>A0A7N2R5V4_QUELO</name>
<evidence type="ECO:0000259" key="9">
    <source>
        <dbReference type="Pfam" id="PF23559"/>
    </source>
</evidence>
<dbReference type="CDD" id="cd14798">
    <property type="entry name" value="RX-CC_like"/>
    <property type="match status" value="1"/>
</dbReference>
<dbReference type="InterPro" id="IPR042197">
    <property type="entry name" value="Apaf_helical"/>
</dbReference>
<evidence type="ECO:0000259" key="10">
    <source>
        <dbReference type="Pfam" id="PF25019"/>
    </source>
</evidence>
<dbReference type="GO" id="GO:0051707">
    <property type="term" value="P:response to other organism"/>
    <property type="evidence" value="ECO:0007669"/>
    <property type="project" value="UniProtKB-ARBA"/>
</dbReference>
<protein>
    <submittedName>
        <fullName evidence="11">Uncharacterized protein</fullName>
    </submittedName>
</protein>
<keyword evidence="5" id="KW-0067">ATP-binding</keyword>
<dbReference type="Gene3D" id="1.20.5.4130">
    <property type="match status" value="1"/>
</dbReference>
<dbReference type="Gene3D" id="3.80.10.10">
    <property type="entry name" value="Ribonuclease Inhibitor"/>
    <property type="match status" value="1"/>
</dbReference>
<keyword evidence="2" id="KW-0677">Repeat</keyword>
<dbReference type="InterPro" id="IPR032675">
    <property type="entry name" value="LRR_dom_sf"/>
</dbReference>
<feature type="domain" description="NB-ARC" evidence="7">
    <location>
        <begin position="202"/>
        <end position="357"/>
    </location>
</feature>
<dbReference type="Gramene" id="QL05p088367:mrna">
    <property type="protein sequence ID" value="QL05p088367:mrna"/>
    <property type="gene ID" value="QL05p088367"/>
</dbReference>
<dbReference type="GO" id="GO:0043531">
    <property type="term" value="F:ADP binding"/>
    <property type="evidence" value="ECO:0007669"/>
    <property type="project" value="InterPro"/>
</dbReference>
<dbReference type="InterPro" id="IPR027417">
    <property type="entry name" value="P-loop_NTPase"/>
</dbReference>
<dbReference type="InParanoid" id="A0A7N2R5V4"/>
<keyword evidence="12" id="KW-1185">Reference proteome</keyword>
<evidence type="ECO:0000259" key="7">
    <source>
        <dbReference type="Pfam" id="PF00931"/>
    </source>
</evidence>
<dbReference type="InterPro" id="IPR036388">
    <property type="entry name" value="WH-like_DNA-bd_sf"/>
</dbReference>
<accession>A0A7N2R5V4</accession>
<evidence type="ECO:0000313" key="12">
    <source>
        <dbReference type="Proteomes" id="UP000594261"/>
    </source>
</evidence>
<dbReference type="InterPro" id="IPR056789">
    <property type="entry name" value="LRR_R13L1-DRL21"/>
</dbReference>
<proteinExistence type="predicted"/>
<evidence type="ECO:0000259" key="8">
    <source>
        <dbReference type="Pfam" id="PF18052"/>
    </source>
</evidence>
<dbReference type="Proteomes" id="UP000594261">
    <property type="component" value="Chromosome 5"/>
</dbReference>
<dbReference type="PRINTS" id="PR00364">
    <property type="entry name" value="DISEASERSIST"/>
</dbReference>
<dbReference type="Pfam" id="PF25019">
    <property type="entry name" value="LRR_R13L1-DRL21"/>
    <property type="match status" value="1"/>
</dbReference>
<dbReference type="GO" id="GO:0006952">
    <property type="term" value="P:defense response"/>
    <property type="evidence" value="ECO:0007669"/>
    <property type="project" value="UniProtKB-KW"/>
</dbReference>
<dbReference type="Pfam" id="PF23559">
    <property type="entry name" value="WHD_DRP"/>
    <property type="match status" value="1"/>
</dbReference>
<feature type="compositionally biased region" description="Low complexity" evidence="6">
    <location>
        <begin position="1007"/>
        <end position="1022"/>
    </location>
</feature>
<dbReference type="SUPFAM" id="SSF52540">
    <property type="entry name" value="P-loop containing nucleoside triphosphate hydrolases"/>
    <property type="match status" value="1"/>
</dbReference>
<dbReference type="EMBL" id="LRBV02000005">
    <property type="status" value="NOT_ANNOTATED_CDS"/>
    <property type="molecule type" value="Genomic_DNA"/>
</dbReference>
<dbReference type="SUPFAM" id="SSF52058">
    <property type="entry name" value="L domain-like"/>
    <property type="match status" value="1"/>
</dbReference>
<dbReference type="OMA" id="NDLWELE"/>
<dbReference type="Pfam" id="PF18052">
    <property type="entry name" value="Rx_N"/>
    <property type="match status" value="1"/>
</dbReference>
<dbReference type="InterPro" id="IPR002182">
    <property type="entry name" value="NB-ARC"/>
</dbReference>
<dbReference type="PANTHER" id="PTHR36766:SF45">
    <property type="entry name" value="NB-ARC DOMAIN-CONTAINING PROTEIN"/>
    <property type="match status" value="1"/>
</dbReference>
<organism evidence="11 12">
    <name type="scientific">Quercus lobata</name>
    <name type="common">Valley oak</name>
    <dbReference type="NCBI Taxonomy" id="97700"/>
    <lineage>
        <taxon>Eukaryota</taxon>
        <taxon>Viridiplantae</taxon>
        <taxon>Streptophyta</taxon>
        <taxon>Embryophyta</taxon>
        <taxon>Tracheophyta</taxon>
        <taxon>Spermatophyta</taxon>
        <taxon>Magnoliopsida</taxon>
        <taxon>eudicotyledons</taxon>
        <taxon>Gunneridae</taxon>
        <taxon>Pentapetalae</taxon>
        <taxon>rosids</taxon>
        <taxon>fabids</taxon>
        <taxon>Fagales</taxon>
        <taxon>Fagaceae</taxon>
        <taxon>Quercus</taxon>
    </lineage>
</organism>
<dbReference type="InterPro" id="IPR038005">
    <property type="entry name" value="RX-like_CC"/>
</dbReference>
<dbReference type="PANTHER" id="PTHR36766">
    <property type="entry name" value="PLANT BROAD-SPECTRUM MILDEW RESISTANCE PROTEIN RPW8"/>
    <property type="match status" value="1"/>
</dbReference>
<dbReference type="AlphaFoldDB" id="A0A7N2R5V4"/>
<evidence type="ECO:0000256" key="4">
    <source>
        <dbReference type="ARBA" id="ARBA00022821"/>
    </source>
</evidence>
<dbReference type="InterPro" id="IPR041118">
    <property type="entry name" value="Rx_N"/>
</dbReference>
<feature type="domain" description="R13L1/DRL21-like LRR repeat region" evidence="10">
    <location>
        <begin position="698"/>
        <end position="822"/>
    </location>
</feature>
<dbReference type="GO" id="GO:0005524">
    <property type="term" value="F:ATP binding"/>
    <property type="evidence" value="ECO:0007669"/>
    <property type="project" value="UniProtKB-KW"/>
</dbReference>
<reference evidence="11" key="2">
    <citation type="submission" date="2021-01" db="UniProtKB">
        <authorList>
            <consortium name="EnsemblPlants"/>
        </authorList>
    </citation>
    <scope>IDENTIFICATION</scope>
</reference>
<evidence type="ECO:0000313" key="11">
    <source>
        <dbReference type="EnsemblPlants" id="QL05p088367:mrna"/>
    </source>
</evidence>
<dbReference type="Gene3D" id="1.10.8.430">
    <property type="entry name" value="Helical domain of apoptotic protease-activating factors"/>
    <property type="match status" value="1"/>
</dbReference>
<feature type="region of interest" description="Disordered" evidence="6">
    <location>
        <begin position="1004"/>
        <end position="1104"/>
    </location>
</feature>
<evidence type="ECO:0000256" key="2">
    <source>
        <dbReference type="ARBA" id="ARBA00022737"/>
    </source>
</evidence>
<dbReference type="Pfam" id="PF00931">
    <property type="entry name" value="NB-ARC"/>
    <property type="match status" value="1"/>
</dbReference>
<sequence length="1229" mass="140188">MADALQSLLIDLYKQLGSIAIQLAKQEIKLLVGVDEEVQKLQDKLGFIRAMMDDAEERHAVKQRTEKLWLEQLQDKYYEMDDVLDTWSTARIKAEIEKEEGKPAYITALAVVKKVCSFFPSPSCCFNLPLRHDLGHKIKKLNEKLDEIFNDTEKYGIDFNRQPEVVERPITTSFVDESNIIGRDNNREELLRNLLGVGSPKERKPRVISLVGMGGLGKTTLAQIAYNRSEVKAHFDKRMWVCVSDPFDQCKVAKAIIESLEGQSPNATELQSLLDKLCSLIGENRFFLVLDDVWTEDSTKWEPFKNALKCGAEGSRILVTTRKTGVANMMESSLIINLGVLSSNDCWLIIKKIAFSDDYGEQCRDLEDLGKQLANKCKGLPLAAKILGGYIRGKISKKELETVLHNDLWELEDIENGLLGPFFLSYYELSSSEKQCFLFCAIFPKDYQFNKFELIINWMAQGYINSKGNMEMEVRAEHYFENLAMRSFFQDFEKDENDGKIVSCKMHDIVHDFAESMAKDVCFTINYSGNKVEKDFKRARHLSLIVEETFPEFVYEAKNLRFLNLDLISSPIVQPKLFDHLTCLRTLHLKGDSILELPNEMEKLIHLRLLKLSCSEIKELPESICNLCNLQTLDVSECEELEKLPQGIGKLINLRHLLFDDEFEDLLIKSFPKGIGRLTCLKTLRYFPVGKGKKICKLGELEHLNHIQGKLQIYGLSNVVDFGAIENTLKKKNHLRDLELYYEKETKKERRKMEKEVAILNALEPPPYLKALVIGYYKGTTMYPNWMMSKLTYLKTLTLDCCPNLEQLPPLGKLPLLEELCIWYAEMIGKVGDEFLGIDIEEEELSESSKDIIIFPNLKSLIFEGLWEWEEWSGMGGTIEEEEEKDNSANAFVTINNTPKIKIMPRLHSLHFFFCGKLKSLPDYLRNTPLKELNIRDCPILEQRCKRGIGDYWPNISHIPNIRIDYKYVQKDAAMLFFWTRLRAVMMRKMNKWKQALIPTTTSRASPPVVAAPTLTPTTIPTRKPPKPQTPKTHPFAPSPQLASTPPTRVEAPVRLGSARNTKIKTENLSSSSTVKIEDSDGTKDGGAQGTGPAGPTAPAGSSVPAIMHDDAVEVDKIEDSNHEEDDEAWFEAEEQLEACMWIDDDQDNESGQEINDKDFEVESITYFSIWKSAKHGRQPPLGKKSLTRLTKLVAEPVFEVICMKNGVECNSEEYYSDDDLKDGFQFHS</sequence>
<evidence type="ECO:0000256" key="6">
    <source>
        <dbReference type="SAM" id="MobiDB-lite"/>
    </source>
</evidence>